<dbReference type="InterPro" id="IPR001834">
    <property type="entry name" value="CBR-like"/>
</dbReference>
<gene>
    <name evidence="8" type="ORF">GPM918_LOCUS29596</name>
    <name evidence="7" type="ORF">OVA965_LOCUS22232</name>
    <name evidence="10" type="ORF">SRO942_LOCUS30182</name>
    <name evidence="9" type="ORF">TMI583_LOCUS22946</name>
</gene>
<keyword evidence="11" id="KW-1185">Reference proteome</keyword>
<evidence type="ECO:0000256" key="2">
    <source>
        <dbReference type="ARBA" id="ARBA00022630"/>
    </source>
</evidence>
<dbReference type="Pfam" id="PF00970">
    <property type="entry name" value="FAD_binding_6"/>
    <property type="match status" value="1"/>
</dbReference>
<dbReference type="EMBL" id="CAJOBC010049083">
    <property type="protein sequence ID" value="CAF4171591.1"/>
    <property type="molecule type" value="Genomic_DNA"/>
</dbReference>
<evidence type="ECO:0000256" key="1">
    <source>
        <dbReference type="ARBA" id="ARBA00001974"/>
    </source>
</evidence>
<evidence type="ECO:0000256" key="4">
    <source>
        <dbReference type="ARBA" id="ARBA00023002"/>
    </source>
</evidence>
<dbReference type="SUPFAM" id="SSF63380">
    <property type="entry name" value="Riboflavin synthase domain-like"/>
    <property type="match status" value="1"/>
</dbReference>
<dbReference type="EMBL" id="CAJNOQ010013533">
    <property type="protein sequence ID" value="CAF1323627.1"/>
    <property type="molecule type" value="Genomic_DNA"/>
</dbReference>
<evidence type="ECO:0000313" key="7">
    <source>
        <dbReference type="EMBL" id="CAF1163942.1"/>
    </source>
</evidence>
<feature type="binding site" evidence="5">
    <location>
        <position position="83"/>
    </location>
    <ligand>
        <name>FAD</name>
        <dbReference type="ChEBI" id="CHEBI:57692"/>
    </ligand>
</feature>
<sequence>MTTDGLDKNSFRSITRGQSQSRLFTFAFDDPQSILNLKISSCTALKANIDGKDVYWPYTVTTRPDTQVCLEFPIKYFPQGVMSKSIHNMKMGIKFRSTDQASSISYCNLINISFIPLLVPKYDYQSYEFKNLTLIVGGTASNVDVTNDQRSFV</sequence>
<evidence type="ECO:0000313" key="10">
    <source>
        <dbReference type="EMBL" id="CAF4171591.1"/>
    </source>
</evidence>
<dbReference type="AlphaFoldDB" id="A0A815FA22"/>
<feature type="binding site" evidence="5">
    <location>
        <position position="75"/>
    </location>
    <ligand>
        <name>FAD</name>
        <dbReference type="ChEBI" id="CHEBI:57692"/>
    </ligand>
</feature>
<dbReference type="Proteomes" id="UP000681722">
    <property type="component" value="Unassembled WGS sequence"/>
</dbReference>
<dbReference type="EMBL" id="CAJNOK010012460">
    <property type="protein sequence ID" value="CAF1163942.1"/>
    <property type="molecule type" value="Genomic_DNA"/>
</dbReference>
<dbReference type="EMBL" id="CAJOBA010033983">
    <property type="protein sequence ID" value="CAF3975571.1"/>
    <property type="molecule type" value="Genomic_DNA"/>
</dbReference>
<keyword evidence="2 5" id="KW-0285">Flavoprotein</keyword>
<dbReference type="Proteomes" id="UP000677228">
    <property type="component" value="Unassembled WGS sequence"/>
</dbReference>
<comment type="caution">
    <text evidence="8">The sequence shown here is derived from an EMBL/GenBank/DDBJ whole genome shotgun (WGS) entry which is preliminary data.</text>
</comment>
<keyword evidence="3 5" id="KW-0274">FAD</keyword>
<evidence type="ECO:0000313" key="9">
    <source>
        <dbReference type="EMBL" id="CAF3975571.1"/>
    </source>
</evidence>
<dbReference type="GO" id="GO:0016491">
    <property type="term" value="F:oxidoreductase activity"/>
    <property type="evidence" value="ECO:0007669"/>
    <property type="project" value="UniProtKB-KW"/>
</dbReference>
<dbReference type="OrthoDB" id="432685at2759"/>
<organism evidence="8 11">
    <name type="scientific">Didymodactylos carnosus</name>
    <dbReference type="NCBI Taxonomy" id="1234261"/>
    <lineage>
        <taxon>Eukaryota</taxon>
        <taxon>Metazoa</taxon>
        <taxon>Spiralia</taxon>
        <taxon>Gnathifera</taxon>
        <taxon>Rotifera</taxon>
        <taxon>Eurotatoria</taxon>
        <taxon>Bdelloidea</taxon>
        <taxon>Philodinida</taxon>
        <taxon>Philodinidae</taxon>
        <taxon>Didymodactylos</taxon>
    </lineage>
</organism>
<feature type="binding site" evidence="5">
    <location>
        <position position="82"/>
    </location>
    <ligand>
        <name>FAD</name>
        <dbReference type="ChEBI" id="CHEBI:57692"/>
    </ligand>
</feature>
<evidence type="ECO:0000313" key="11">
    <source>
        <dbReference type="Proteomes" id="UP000663829"/>
    </source>
</evidence>
<dbReference type="PANTHER" id="PTHR19370">
    <property type="entry name" value="NADH-CYTOCHROME B5 REDUCTASE"/>
    <property type="match status" value="1"/>
</dbReference>
<feature type="binding site" evidence="5">
    <location>
        <position position="57"/>
    </location>
    <ligand>
        <name>FAD</name>
        <dbReference type="ChEBI" id="CHEBI:57692"/>
    </ligand>
</feature>
<feature type="domain" description="Flavoprotein pyridine nucleotide cytochrome reductase-like FAD-binding" evidence="6">
    <location>
        <begin position="20"/>
        <end position="93"/>
    </location>
</feature>
<comment type="cofactor">
    <cofactor evidence="1 5">
        <name>FAD</name>
        <dbReference type="ChEBI" id="CHEBI:57692"/>
    </cofactor>
</comment>
<dbReference type="Proteomes" id="UP000682733">
    <property type="component" value="Unassembled WGS sequence"/>
</dbReference>
<dbReference type="InterPro" id="IPR017938">
    <property type="entry name" value="Riboflavin_synthase-like_b-brl"/>
</dbReference>
<evidence type="ECO:0000256" key="3">
    <source>
        <dbReference type="ARBA" id="ARBA00022827"/>
    </source>
</evidence>
<evidence type="ECO:0000259" key="6">
    <source>
        <dbReference type="Pfam" id="PF00970"/>
    </source>
</evidence>
<feature type="binding site" evidence="5">
    <location>
        <position position="58"/>
    </location>
    <ligand>
        <name>FAD</name>
        <dbReference type="ChEBI" id="CHEBI:57692"/>
    </ligand>
</feature>
<dbReference type="Proteomes" id="UP000663829">
    <property type="component" value="Unassembled WGS sequence"/>
</dbReference>
<proteinExistence type="predicted"/>
<protein>
    <recommendedName>
        <fullName evidence="6">Flavoprotein pyridine nucleotide cytochrome reductase-like FAD-binding domain-containing protein</fullName>
    </recommendedName>
</protein>
<name>A0A815FA22_9BILA</name>
<keyword evidence="4" id="KW-0560">Oxidoreductase</keyword>
<dbReference type="Gene3D" id="2.40.30.10">
    <property type="entry name" value="Translation factors"/>
    <property type="match status" value="1"/>
</dbReference>
<accession>A0A815FA22</accession>
<dbReference type="InterPro" id="IPR008333">
    <property type="entry name" value="Cbr1-like_FAD-bd_dom"/>
</dbReference>
<evidence type="ECO:0000256" key="5">
    <source>
        <dbReference type="PIRSR" id="PIRSR601834-1"/>
    </source>
</evidence>
<evidence type="ECO:0000313" key="8">
    <source>
        <dbReference type="EMBL" id="CAF1323627.1"/>
    </source>
</evidence>
<reference evidence="8" key="1">
    <citation type="submission" date="2021-02" db="EMBL/GenBank/DDBJ databases">
        <authorList>
            <person name="Nowell W R."/>
        </authorList>
    </citation>
    <scope>NUCLEOTIDE SEQUENCE</scope>
</reference>